<protein>
    <recommendedName>
        <fullName evidence="3">Head-tail adaptor protein</fullName>
    </recommendedName>
</protein>
<dbReference type="InterPro" id="IPR038666">
    <property type="entry name" value="SSP1_head-tail_sf"/>
</dbReference>
<accession>A0ABR5XWP2</accession>
<dbReference type="RefSeq" id="WP_063093015.1">
    <property type="nucleotide sequence ID" value="NZ_JAINWB010000003.1"/>
</dbReference>
<keyword evidence="2" id="KW-1185">Reference proteome</keyword>
<gene>
    <name evidence="1" type="ORF">AUP40_04335</name>
</gene>
<comment type="caution">
    <text evidence="1">The sequence shown here is derived from an EMBL/GenBank/DDBJ whole genome shotgun (WGS) entry which is preliminary data.</text>
</comment>
<dbReference type="EMBL" id="LPXL01000056">
    <property type="protein sequence ID" value="KZC97171.1"/>
    <property type="molecule type" value="Genomic_DNA"/>
</dbReference>
<dbReference type="InterPro" id="IPR008767">
    <property type="entry name" value="Phage_SPP1_head-tail_adaptor"/>
</dbReference>
<name>A0ABR5XWP2_9PROT</name>
<organism evidence="1 2">
    <name type="scientific">Thalassospira xiamenensis</name>
    <dbReference type="NCBI Taxonomy" id="220697"/>
    <lineage>
        <taxon>Bacteria</taxon>
        <taxon>Pseudomonadati</taxon>
        <taxon>Pseudomonadota</taxon>
        <taxon>Alphaproteobacteria</taxon>
        <taxon>Rhodospirillales</taxon>
        <taxon>Thalassospiraceae</taxon>
        <taxon>Thalassospira</taxon>
    </lineage>
</organism>
<reference evidence="1 2" key="1">
    <citation type="submission" date="2015-12" db="EMBL/GenBank/DDBJ databases">
        <title>Genome sequence of Thalassospira xiamenensis MCCC 1A03005.</title>
        <authorList>
            <person name="Lu L."/>
            <person name="Lai Q."/>
            <person name="Shao Z."/>
            <person name="Qian P."/>
        </authorList>
    </citation>
    <scope>NUCLEOTIDE SEQUENCE [LARGE SCALE GENOMIC DNA]</scope>
    <source>
        <strain evidence="1 2">MCCC 1A03005</strain>
    </source>
</reference>
<dbReference type="Proteomes" id="UP000076167">
    <property type="component" value="Unassembled WGS sequence"/>
</dbReference>
<evidence type="ECO:0000313" key="2">
    <source>
        <dbReference type="Proteomes" id="UP000076167"/>
    </source>
</evidence>
<proteinExistence type="predicted"/>
<evidence type="ECO:0008006" key="3">
    <source>
        <dbReference type="Google" id="ProtNLM"/>
    </source>
</evidence>
<sequence length="116" mass="12584">MRRKMRNAGAGAFDQRVTVQRVTRTPDGYGGATETWADIGTVWAECLQISGDESAVGDAKRAVSRYRFTSRNAGVWAGLTASDRLSWGGLVFDIRHAPDVARALDRVIEAETGAVQ</sequence>
<dbReference type="Gene3D" id="2.40.10.270">
    <property type="entry name" value="Bacteriophage SPP1 head-tail adaptor protein"/>
    <property type="match status" value="1"/>
</dbReference>
<dbReference type="Pfam" id="PF05521">
    <property type="entry name" value="Phage_HCP"/>
    <property type="match status" value="1"/>
</dbReference>
<evidence type="ECO:0000313" key="1">
    <source>
        <dbReference type="EMBL" id="KZC97171.1"/>
    </source>
</evidence>